<evidence type="ECO:0000313" key="2">
    <source>
        <dbReference type="EMBL" id="TDO34802.1"/>
    </source>
</evidence>
<feature type="compositionally biased region" description="Polar residues" evidence="1">
    <location>
        <begin position="81"/>
        <end position="91"/>
    </location>
</feature>
<keyword evidence="3" id="KW-1185">Reference proteome</keyword>
<accession>A0A4R6JGI4</accession>
<evidence type="ECO:0000256" key="1">
    <source>
        <dbReference type="SAM" id="MobiDB-lite"/>
    </source>
</evidence>
<gene>
    <name evidence="2" type="ORF">EV643_12559</name>
</gene>
<sequence length="102" mass="10919">MPSPMSRRAREFADDGVGIAVARRLLSCRGGLLRVAKNVDYVEALLSQAGLESRRYEAAPGRVNLIALGVEPPGPCLRSFSTPTSTWSRLTPPTGPRILSVG</sequence>
<feature type="region of interest" description="Disordered" evidence="1">
    <location>
        <begin position="81"/>
        <end position="102"/>
    </location>
</feature>
<evidence type="ECO:0000313" key="3">
    <source>
        <dbReference type="Proteomes" id="UP000295388"/>
    </source>
</evidence>
<name>A0A4R6JGI4_9ACTN</name>
<comment type="caution">
    <text evidence="2">The sequence shown here is derived from an EMBL/GenBank/DDBJ whole genome shotgun (WGS) entry which is preliminary data.</text>
</comment>
<proteinExistence type="predicted"/>
<dbReference type="AlphaFoldDB" id="A0A4R6JGI4"/>
<protein>
    <submittedName>
        <fullName evidence="2">Uncharacterized protein</fullName>
    </submittedName>
</protein>
<dbReference type="EMBL" id="SNWQ01000025">
    <property type="protein sequence ID" value="TDO34802.1"/>
    <property type="molecule type" value="Genomic_DNA"/>
</dbReference>
<organism evidence="2 3">
    <name type="scientific">Kribbella caucasensis</name>
    <dbReference type="NCBI Taxonomy" id="2512215"/>
    <lineage>
        <taxon>Bacteria</taxon>
        <taxon>Bacillati</taxon>
        <taxon>Actinomycetota</taxon>
        <taxon>Actinomycetes</taxon>
        <taxon>Propionibacteriales</taxon>
        <taxon>Kribbellaceae</taxon>
        <taxon>Kribbella</taxon>
    </lineage>
</organism>
<reference evidence="2 3" key="1">
    <citation type="submission" date="2019-03" db="EMBL/GenBank/DDBJ databases">
        <title>Genomic Encyclopedia of Type Strains, Phase III (KMG-III): the genomes of soil and plant-associated and newly described type strains.</title>
        <authorList>
            <person name="Whitman W."/>
        </authorList>
    </citation>
    <scope>NUCLEOTIDE SEQUENCE [LARGE SCALE GENOMIC DNA]</scope>
    <source>
        <strain evidence="2 3">VKM Ac-2527</strain>
    </source>
</reference>
<dbReference type="Proteomes" id="UP000295388">
    <property type="component" value="Unassembled WGS sequence"/>
</dbReference>